<dbReference type="PANTHER" id="PTHR28229">
    <property type="entry name" value="TRANSLOCATION PROTEIN SEC66"/>
    <property type="match status" value="1"/>
</dbReference>
<accession>A0A397SGB2</accession>
<feature type="region of interest" description="Disordered" evidence="1">
    <location>
        <begin position="161"/>
        <end position="220"/>
    </location>
</feature>
<evidence type="ECO:0000256" key="2">
    <source>
        <dbReference type="SAM" id="Phobius"/>
    </source>
</evidence>
<keyword evidence="4" id="KW-1185">Reference proteome</keyword>
<dbReference type="GO" id="GO:0031207">
    <property type="term" value="C:Sec62/Sec63 complex"/>
    <property type="evidence" value="ECO:0007669"/>
    <property type="project" value="InterPro"/>
</dbReference>
<dbReference type="InterPro" id="IPR018624">
    <property type="entry name" value="Sec66"/>
</dbReference>
<dbReference type="OrthoDB" id="73168at2759"/>
<evidence type="ECO:0000313" key="3">
    <source>
        <dbReference type="EMBL" id="RIA83007.1"/>
    </source>
</evidence>
<dbReference type="STRING" id="658196.A0A397SGB2"/>
<organism evidence="3 4">
    <name type="scientific">Glomus cerebriforme</name>
    <dbReference type="NCBI Taxonomy" id="658196"/>
    <lineage>
        <taxon>Eukaryota</taxon>
        <taxon>Fungi</taxon>
        <taxon>Fungi incertae sedis</taxon>
        <taxon>Mucoromycota</taxon>
        <taxon>Glomeromycotina</taxon>
        <taxon>Glomeromycetes</taxon>
        <taxon>Glomerales</taxon>
        <taxon>Glomeraceae</taxon>
        <taxon>Glomus</taxon>
    </lineage>
</organism>
<evidence type="ECO:0000256" key="1">
    <source>
        <dbReference type="SAM" id="MobiDB-lite"/>
    </source>
</evidence>
<dbReference type="PANTHER" id="PTHR28229:SF1">
    <property type="entry name" value="TRANSLOCATION PROTEIN SEC66"/>
    <property type="match status" value="1"/>
</dbReference>
<dbReference type="EMBL" id="QKYT01000608">
    <property type="protein sequence ID" value="RIA83007.1"/>
    <property type="molecule type" value="Genomic_DNA"/>
</dbReference>
<reference evidence="3 4" key="1">
    <citation type="submission" date="2018-06" db="EMBL/GenBank/DDBJ databases">
        <title>Comparative genomics reveals the genomic features of Rhizophagus irregularis, R. cerebriforme, R. diaphanum and Gigaspora rosea, and their symbiotic lifestyle signature.</title>
        <authorList>
            <person name="Morin E."/>
            <person name="San Clemente H."/>
            <person name="Chen E.C.H."/>
            <person name="De La Providencia I."/>
            <person name="Hainaut M."/>
            <person name="Kuo A."/>
            <person name="Kohler A."/>
            <person name="Murat C."/>
            <person name="Tang N."/>
            <person name="Roy S."/>
            <person name="Loubradou J."/>
            <person name="Henrissat B."/>
            <person name="Grigoriev I.V."/>
            <person name="Corradi N."/>
            <person name="Roux C."/>
            <person name="Martin F.M."/>
        </authorList>
    </citation>
    <scope>NUCLEOTIDE SEQUENCE [LARGE SCALE GENOMIC DNA]</scope>
    <source>
        <strain evidence="3 4">DAOM 227022</strain>
    </source>
</reference>
<evidence type="ECO:0000313" key="4">
    <source>
        <dbReference type="Proteomes" id="UP000265703"/>
    </source>
</evidence>
<sequence length="220" mass="25967">MSSWVITTIYVGGMLFVMNTFSYIWRRRKAASMPNIPWFPEHTTLDTYISLLQADPPATELQLKSALLRRAMTDVERAMKLREDRPALHSLVQKGAVGDELWNSFLVAERELQDDIMEVTREAETFKKDWGQTIFHTANEMVQHEKHRKIADQIKELKEKEEKDFKKREVREKIEEAENEKREKAKLEKERKKAEEELLKMEEESEKKKGKDSKGKSKKK</sequence>
<keyword evidence="2" id="KW-0472">Membrane</keyword>
<protein>
    <submittedName>
        <fullName evidence="3">Pre protein translocase subunit Sec66-domain-containing protein</fullName>
    </submittedName>
</protein>
<dbReference type="Pfam" id="PF09802">
    <property type="entry name" value="Sec66"/>
    <property type="match status" value="1"/>
</dbReference>
<comment type="caution">
    <text evidence="3">The sequence shown here is derived from an EMBL/GenBank/DDBJ whole genome shotgun (WGS) entry which is preliminary data.</text>
</comment>
<proteinExistence type="predicted"/>
<keyword evidence="2" id="KW-1133">Transmembrane helix</keyword>
<keyword evidence="2" id="KW-0812">Transmembrane</keyword>
<dbReference type="GO" id="GO:0031204">
    <property type="term" value="P:post-translational protein targeting to membrane, translocation"/>
    <property type="evidence" value="ECO:0007669"/>
    <property type="project" value="InterPro"/>
</dbReference>
<dbReference type="Proteomes" id="UP000265703">
    <property type="component" value="Unassembled WGS sequence"/>
</dbReference>
<dbReference type="AlphaFoldDB" id="A0A397SGB2"/>
<gene>
    <name evidence="3" type="ORF">C1645_743384</name>
</gene>
<name>A0A397SGB2_9GLOM</name>
<feature type="transmembrane region" description="Helical" evidence="2">
    <location>
        <begin position="6"/>
        <end position="25"/>
    </location>
</feature>